<proteinExistence type="predicted"/>
<evidence type="ECO:0000256" key="1">
    <source>
        <dbReference type="SAM" id="Phobius"/>
    </source>
</evidence>
<dbReference type="RefSeq" id="WP_107204639.1">
    <property type="nucleotide sequence ID" value="NZ_PYMK01000038.1"/>
</dbReference>
<organism evidence="2 3">
    <name type="scientific">Photobacterium aquimaris</name>
    <dbReference type="NCBI Taxonomy" id="512643"/>
    <lineage>
        <taxon>Bacteria</taxon>
        <taxon>Pseudomonadati</taxon>
        <taxon>Pseudomonadota</taxon>
        <taxon>Gammaproteobacteria</taxon>
        <taxon>Vibrionales</taxon>
        <taxon>Vibrionaceae</taxon>
        <taxon>Photobacterium</taxon>
    </lineage>
</organism>
<dbReference type="EMBL" id="PYMK01000038">
    <property type="protein sequence ID" value="PSU22460.1"/>
    <property type="molecule type" value="Genomic_DNA"/>
</dbReference>
<keyword evidence="1" id="KW-0812">Transmembrane</keyword>
<accession>A0A2T3IEP3</accession>
<protein>
    <submittedName>
        <fullName evidence="2">Uncharacterized protein</fullName>
    </submittedName>
</protein>
<name>A0A2T3IEP3_9GAMM</name>
<reference evidence="2 3" key="1">
    <citation type="submission" date="2018-03" db="EMBL/GenBank/DDBJ databases">
        <title>Whole genome sequencing of Histamine producing bacteria.</title>
        <authorList>
            <person name="Butler K."/>
        </authorList>
    </citation>
    <scope>NUCLEOTIDE SEQUENCE [LARGE SCALE GENOMIC DNA]</scope>
    <source>
        <strain evidence="2 3">BS2</strain>
    </source>
</reference>
<evidence type="ECO:0000313" key="3">
    <source>
        <dbReference type="Proteomes" id="UP000240254"/>
    </source>
</evidence>
<sequence length="404" mass="46949">MYEKFVAKDKDVFATPFFIMSTTVPLIAAVCIGLLIHQYPFFAEFLSTIWATMKLPIAIASLAIPFGAWAIANHRSSQVNHANKLLESKRLVETYLEQERFFEKVYGRKITTANWQFITTEDLPVIHSELYEFQRLQEKGQITPKDGIENNILDYFNGTRRCFEDFYTVFDEEKNNDNNAYALESLTTQLFTYLHGLLSKLSNDLGTKNVDLNQTKLGVYIAAYFEIYRLCVDLKLLPVNSITEDVLSEDYETFNAVVNVISKRFNNVYEDTNLESFTKDRKLERMVKHSVAEPHIQHINNTIINWSTNFTTHIESMKSLPFDEDAYIGMKLFTDQPDNAILMRFVETTETEYFGELRLEKDDDIIFMPIFKDDTKLTLHRNNSAAEEVMTEMLKFLSKHLSLH</sequence>
<feature type="transmembrane region" description="Helical" evidence="1">
    <location>
        <begin position="12"/>
        <end position="36"/>
    </location>
</feature>
<dbReference type="Proteomes" id="UP000240254">
    <property type="component" value="Unassembled WGS sequence"/>
</dbReference>
<dbReference type="OrthoDB" id="5918920at2"/>
<keyword evidence="1" id="KW-0472">Membrane</keyword>
<comment type="caution">
    <text evidence="2">The sequence shown here is derived from an EMBL/GenBank/DDBJ whole genome shotgun (WGS) entry which is preliminary data.</text>
</comment>
<gene>
    <name evidence="2" type="ORF">CTM88_20370</name>
</gene>
<keyword evidence="1" id="KW-1133">Transmembrane helix</keyword>
<dbReference type="AlphaFoldDB" id="A0A2T3IEP3"/>
<evidence type="ECO:0000313" key="2">
    <source>
        <dbReference type="EMBL" id="PSU22460.1"/>
    </source>
</evidence>
<feature type="transmembrane region" description="Helical" evidence="1">
    <location>
        <begin position="48"/>
        <end position="72"/>
    </location>
</feature>